<dbReference type="InterPro" id="IPR043129">
    <property type="entry name" value="ATPase_NBD"/>
</dbReference>
<reference evidence="2" key="1">
    <citation type="submission" date="2020-07" db="EMBL/GenBank/DDBJ databases">
        <title>Huge and variable diversity of episymbiotic CPR bacteria and DPANN archaea in groundwater ecosystems.</title>
        <authorList>
            <person name="He C.Y."/>
            <person name="Keren R."/>
            <person name="Whittaker M."/>
            <person name="Farag I.F."/>
            <person name="Doudna J."/>
            <person name="Cate J.H.D."/>
            <person name="Banfield J.F."/>
        </authorList>
    </citation>
    <scope>NUCLEOTIDE SEQUENCE</scope>
    <source>
        <strain evidence="2">NC_groundwater_717_Ag_S-0.2um_59_8</strain>
    </source>
</reference>
<dbReference type="Gene3D" id="3.30.420.40">
    <property type="match status" value="2"/>
</dbReference>
<comment type="catalytic activity">
    <reaction evidence="1">
        <text>1,6-anhydro-N-acetyl-beta-muramate + ATP + H2O = N-acetyl-D-muramate 6-phosphate + ADP + H(+)</text>
        <dbReference type="Rhea" id="RHEA:24952"/>
        <dbReference type="ChEBI" id="CHEBI:15377"/>
        <dbReference type="ChEBI" id="CHEBI:15378"/>
        <dbReference type="ChEBI" id="CHEBI:30616"/>
        <dbReference type="ChEBI" id="CHEBI:58690"/>
        <dbReference type="ChEBI" id="CHEBI:58722"/>
        <dbReference type="ChEBI" id="CHEBI:456216"/>
        <dbReference type="EC" id="2.7.1.170"/>
    </reaction>
</comment>
<organism evidence="2 3">
    <name type="scientific">Tectimicrobiota bacterium</name>
    <dbReference type="NCBI Taxonomy" id="2528274"/>
    <lineage>
        <taxon>Bacteria</taxon>
        <taxon>Pseudomonadati</taxon>
        <taxon>Nitrospinota/Tectimicrobiota group</taxon>
        <taxon>Candidatus Tectimicrobiota</taxon>
    </lineage>
</organism>
<dbReference type="EC" id="2.7.1.170" evidence="1"/>
<dbReference type="GO" id="GO:0005524">
    <property type="term" value="F:ATP binding"/>
    <property type="evidence" value="ECO:0007669"/>
    <property type="project" value="UniProtKB-UniRule"/>
</dbReference>
<accession>A0A932GNR9</accession>
<protein>
    <recommendedName>
        <fullName evidence="1">Anhydro-N-acetylmuramic acid kinase</fullName>
        <ecNumber evidence="1">2.7.1.170</ecNumber>
    </recommendedName>
    <alternativeName>
        <fullName evidence="1">AnhMurNAc kinase</fullName>
    </alternativeName>
</protein>
<dbReference type="HAMAP" id="MF_01270">
    <property type="entry name" value="AnhMurNAc_kinase"/>
    <property type="match status" value="1"/>
</dbReference>
<dbReference type="PANTHER" id="PTHR30605:SF0">
    <property type="entry name" value="ANHYDRO-N-ACETYLMURAMIC ACID KINASE"/>
    <property type="match status" value="1"/>
</dbReference>
<dbReference type="NCBIfam" id="NF007148">
    <property type="entry name" value="PRK09585.3-2"/>
    <property type="match status" value="1"/>
</dbReference>
<keyword evidence="1" id="KW-0119">Carbohydrate metabolism</keyword>
<name>A0A932GNR9_UNCTE</name>
<dbReference type="GO" id="GO:0006040">
    <property type="term" value="P:amino sugar metabolic process"/>
    <property type="evidence" value="ECO:0007669"/>
    <property type="project" value="InterPro"/>
</dbReference>
<proteinExistence type="inferred from homology"/>
<dbReference type="EMBL" id="JACPSX010000085">
    <property type="protein sequence ID" value="MBI3014328.1"/>
    <property type="molecule type" value="Genomic_DNA"/>
</dbReference>
<dbReference type="CDD" id="cd24050">
    <property type="entry name" value="ASKHA_NBD_ANMK"/>
    <property type="match status" value="1"/>
</dbReference>
<dbReference type="GO" id="GO:0016301">
    <property type="term" value="F:kinase activity"/>
    <property type="evidence" value="ECO:0007669"/>
    <property type="project" value="UniProtKB-KW"/>
</dbReference>
<dbReference type="Pfam" id="PF03702">
    <property type="entry name" value="AnmK"/>
    <property type="match status" value="1"/>
</dbReference>
<evidence type="ECO:0000313" key="3">
    <source>
        <dbReference type="Proteomes" id="UP000741360"/>
    </source>
</evidence>
<dbReference type="GO" id="GO:0097175">
    <property type="term" value="P:1,6-anhydro-N-acetyl-beta-muramic acid catabolic process"/>
    <property type="evidence" value="ECO:0007669"/>
    <property type="project" value="UniProtKB-UniRule"/>
</dbReference>
<dbReference type="AlphaFoldDB" id="A0A932GNR9"/>
<dbReference type="SUPFAM" id="SSF53067">
    <property type="entry name" value="Actin-like ATPase domain"/>
    <property type="match status" value="1"/>
</dbReference>
<dbReference type="InterPro" id="IPR005338">
    <property type="entry name" value="Anhydro_N_Ac-Mur_kinase"/>
</dbReference>
<keyword evidence="1 2" id="KW-0418">Kinase</keyword>
<dbReference type="GO" id="GO:0016773">
    <property type="term" value="F:phosphotransferase activity, alcohol group as acceptor"/>
    <property type="evidence" value="ECO:0007669"/>
    <property type="project" value="UniProtKB-UniRule"/>
</dbReference>
<feature type="binding site" evidence="1">
    <location>
        <begin position="12"/>
        <end position="19"/>
    </location>
    <ligand>
        <name>ATP</name>
        <dbReference type="ChEBI" id="CHEBI:30616"/>
    </ligand>
</feature>
<gene>
    <name evidence="1" type="primary">anmK</name>
    <name evidence="2" type="ORF">HYY65_04500</name>
</gene>
<dbReference type="GO" id="GO:0009254">
    <property type="term" value="P:peptidoglycan turnover"/>
    <property type="evidence" value="ECO:0007669"/>
    <property type="project" value="UniProtKB-UniRule"/>
</dbReference>
<comment type="pathway">
    <text evidence="1">Cell wall biogenesis; peptidoglycan recycling.</text>
</comment>
<keyword evidence="1" id="KW-0067">ATP-binding</keyword>
<comment type="function">
    <text evidence="1">Catalyzes the specific phosphorylation of 1,6-anhydro-N-acetylmuramic acid (anhMurNAc) with the simultaneous cleavage of the 1,6-anhydro ring, generating MurNAc-6-P. Is required for the utilization of anhMurNAc either imported from the medium or derived from its own cell wall murein, and thus plays a role in cell wall recycling.</text>
</comment>
<dbReference type="Proteomes" id="UP000741360">
    <property type="component" value="Unassembled WGS sequence"/>
</dbReference>
<keyword evidence="1 2" id="KW-0808">Transferase</keyword>
<comment type="pathway">
    <text evidence="1">Amino-sugar metabolism; 1,6-anhydro-N-acetylmuramate degradation.</text>
</comment>
<dbReference type="PANTHER" id="PTHR30605">
    <property type="entry name" value="ANHYDRO-N-ACETYLMURAMIC ACID KINASE"/>
    <property type="match status" value="1"/>
</dbReference>
<keyword evidence="1" id="KW-0547">Nucleotide-binding</keyword>
<comment type="caution">
    <text evidence="2">The sequence shown here is derived from an EMBL/GenBank/DDBJ whole genome shotgun (WGS) entry which is preliminary data.</text>
</comment>
<evidence type="ECO:0000256" key="1">
    <source>
        <dbReference type="HAMAP-Rule" id="MF_01270"/>
    </source>
</evidence>
<sequence>MKTHKVIGLMSGTSADGVDAALVEIAGQGPKTRVELRAYITHPIDASLRREIIQSCQPHAGTVDRICQLNFHLGEAFAEAAIQVTEHAGLTMEEIDLIGSHGQTLFHIPTPDPARGFNTSSTLQVGEPAVIAERTGITVVADFRSRDMAAGGIGAPLAPYVHYLLFRDWRRSIAVHNLGGISNLTLLPKGGDLSQVIGFDTGPANLLIDRIVEEVSAGKDHFDVDGLRAARGKIQEEMLEGLLSHPFITKPPPKATGREDFGPGLAEKILVTAKGQGIEGDDLVATVTAFTAESILRNYRLFILPHHDLDQVILAGGGAYNRTLVSMLSRGFDPVPVVLSDALGFPAKALEAVIFAVLAHETVAGSAANLPRVTGASRPVRLGAIIPGNNLRCRLS</sequence>
<comment type="similarity">
    <text evidence="1">Belongs to the anhydro-N-acetylmuramic acid kinase family.</text>
</comment>
<evidence type="ECO:0000313" key="2">
    <source>
        <dbReference type="EMBL" id="MBI3014328.1"/>
    </source>
</evidence>